<evidence type="ECO:0000313" key="1">
    <source>
        <dbReference type="EMBL" id="KAK6741421.1"/>
    </source>
</evidence>
<protein>
    <recommendedName>
        <fullName evidence="3">SCP domain-containing protein</fullName>
    </recommendedName>
</protein>
<name>A0ABR1CU43_NECAM</name>
<organism evidence="1 2">
    <name type="scientific">Necator americanus</name>
    <name type="common">Human hookworm</name>
    <dbReference type="NCBI Taxonomy" id="51031"/>
    <lineage>
        <taxon>Eukaryota</taxon>
        <taxon>Metazoa</taxon>
        <taxon>Ecdysozoa</taxon>
        <taxon>Nematoda</taxon>
        <taxon>Chromadorea</taxon>
        <taxon>Rhabditida</taxon>
        <taxon>Rhabditina</taxon>
        <taxon>Rhabditomorpha</taxon>
        <taxon>Strongyloidea</taxon>
        <taxon>Ancylostomatidae</taxon>
        <taxon>Bunostominae</taxon>
        <taxon>Necator</taxon>
    </lineage>
</organism>
<dbReference type="EMBL" id="JAVFWL010000003">
    <property type="protein sequence ID" value="KAK6741421.1"/>
    <property type="molecule type" value="Genomic_DNA"/>
</dbReference>
<evidence type="ECO:0000313" key="2">
    <source>
        <dbReference type="Proteomes" id="UP001303046"/>
    </source>
</evidence>
<evidence type="ECO:0008006" key="3">
    <source>
        <dbReference type="Google" id="ProtNLM"/>
    </source>
</evidence>
<dbReference type="Proteomes" id="UP001303046">
    <property type="component" value="Unassembled WGS sequence"/>
</dbReference>
<keyword evidence="2" id="KW-1185">Reference proteome</keyword>
<reference evidence="1 2" key="1">
    <citation type="submission" date="2023-08" db="EMBL/GenBank/DDBJ databases">
        <title>A Necator americanus chromosomal reference genome.</title>
        <authorList>
            <person name="Ilik V."/>
            <person name="Petrzelkova K.J."/>
            <person name="Pardy F."/>
            <person name="Fuh T."/>
            <person name="Niatou-Singa F.S."/>
            <person name="Gouil Q."/>
            <person name="Baker L."/>
            <person name="Ritchie M.E."/>
            <person name="Jex A.R."/>
            <person name="Gazzola D."/>
            <person name="Li H."/>
            <person name="Toshio Fujiwara R."/>
            <person name="Zhan B."/>
            <person name="Aroian R.V."/>
            <person name="Pafco B."/>
            <person name="Schwarz E.M."/>
        </authorList>
    </citation>
    <scope>NUCLEOTIDE SEQUENCE [LARGE SCALE GENOMIC DNA]</scope>
    <source>
        <strain evidence="1 2">Aroian</strain>
        <tissue evidence="1">Whole animal</tissue>
    </source>
</reference>
<sequence>MAEGSHTLQQRAVVEHITKAHNLKRQLPERSMESLATTARFVMLNCRTWSIELRQTALPGLLEYLSVQKRRMRDRPVISTENYTTYYGDAEERNVDDCAIVVRKDYNNLVKAHRRPDTPLYDCGIAEDVNSGS</sequence>
<gene>
    <name evidence="1" type="primary">Necator_chrIII.g10102</name>
    <name evidence="1" type="ORF">RB195_009337</name>
</gene>
<accession>A0ABR1CU43</accession>
<proteinExistence type="predicted"/>
<comment type="caution">
    <text evidence="1">The sequence shown here is derived from an EMBL/GenBank/DDBJ whole genome shotgun (WGS) entry which is preliminary data.</text>
</comment>